<feature type="transmembrane region" description="Helical" evidence="1">
    <location>
        <begin position="133"/>
        <end position="156"/>
    </location>
</feature>
<feature type="transmembrane region" description="Helical" evidence="1">
    <location>
        <begin position="47"/>
        <end position="66"/>
    </location>
</feature>
<feature type="transmembrane region" description="Helical" evidence="1">
    <location>
        <begin position="72"/>
        <end position="92"/>
    </location>
</feature>
<dbReference type="RefSeq" id="WP_058479867.1">
    <property type="nucleotide sequence ID" value="NZ_CAAAIQ010000036.1"/>
</dbReference>
<evidence type="ECO:0000313" key="3">
    <source>
        <dbReference type="Proteomes" id="UP000054729"/>
    </source>
</evidence>
<protein>
    <recommendedName>
        <fullName evidence="4">Transmembrane protein</fullName>
    </recommendedName>
</protein>
<comment type="caution">
    <text evidence="2">The sequence shown here is derived from an EMBL/GenBank/DDBJ whole genome shotgun (WGS) entry which is preliminary data.</text>
</comment>
<organism evidence="2 3">
    <name type="scientific">Legionella waltersii</name>
    <dbReference type="NCBI Taxonomy" id="66969"/>
    <lineage>
        <taxon>Bacteria</taxon>
        <taxon>Pseudomonadati</taxon>
        <taxon>Pseudomonadota</taxon>
        <taxon>Gammaproteobacteria</taxon>
        <taxon>Legionellales</taxon>
        <taxon>Legionellaceae</taxon>
        <taxon>Legionella</taxon>
    </lineage>
</organism>
<name>A0A0W1AJ98_9GAMM</name>
<reference evidence="2 3" key="1">
    <citation type="submission" date="2015-11" db="EMBL/GenBank/DDBJ databases">
        <title>Genomic analysis of 38 Legionella species identifies large and diverse effector repertoires.</title>
        <authorList>
            <person name="Burstein D."/>
            <person name="Amaro F."/>
            <person name="Zusman T."/>
            <person name="Lifshitz Z."/>
            <person name="Cohen O."/>
            <person name="Gilbert J.A."/>
            <person name="Pupko T."/>
            <person name="Shuman H.A."/>
            <person name="Segal G."/>
        </authorList>
    </citation>
    <scope>NUCLEOTIDE SEQUENCE [LARGE SCALE GENOMIC DNA]</scope>
    <source>
        <strain evidence="2 3">ATCC 51914</strain>
    </source>
</reference>
<keyword evidence="3" id="KW-1185">Reference proteome</keyword>
<evidence type="ECO:0000313" key="2">
    <source>
        <dbReference type="EMBL" id="KTD81348.1"/>
    </source>
</evidence>
<dbReference type="AlphaFoldDB" id="A0A0W1AJ98"/>
<feature type="transmembrane region" description="Helical" evidence="1">
    <location>
        <begin position="14"/>
        <end position="35"/>
    </location>
</feature>
<evidence type="ECO:0008006" key="4">
    <source>
        <dbReference type="Google" id="ProtNLM"/>
    </source>
</evidence>
<feature type="transmembrane region" description="Helical" evidence="1">
    <location>
        <begin position="168"/>
        <end position="190"/>
    </location>
</feature>
<evidence type="ECO:0000256" key="1">
    <source>
        <dbReference type="SAM" id="Phobius"/>
    </source>
</evidence>
<gene>
    <name evidence="2" type="ORF">Lwal_1057</name>
</gene>
<dbReference type="Proteomes" id="UP000054729">
    <property type="component" value="Unassembled WGS sequence"/>
</dbReference>
<feature type="transmembrane region" description="Helical" evidence="1">
    <location>
        <begin position="197"/>
        <end position="219"/>
    </location>
</feature>
<keyword evidence="1" id="KW-0472">Membrane</keyword>
<accession>A0A0W1AJ98</accession>
<keyword evidence="1" id="KW-0812">Transmembrane</keyword>
<keyword evidence="1" id="KW-1133">Transmembrane helix</keyword>
<sequence>MAKFKTNSNKSPSWLIYLLTALSSLGISGLIFWVGSGMVFTQALSEAFFLGVLHGVNLLDLLAPFLFSAPAIVGGVLIGLIGVGIGYGFVALEVHLNKGPSPVKVQPIESSLTNKDELTKDASEAKEESTPSWLTVFGLSSTALLSAASGVLLGFYASNVVMIVATHVASALGMISAVLFAPLISAIIGVSTLLGPAALAIVGAGLAFGGLSAGLIHWWTSEEDHDERIESVQEKVQVDSAVHLQKLGPSQTVGVVIEPQRAVKSIFEEIQPKKPSITEERSLLATAPL</sequence>
<dbReference type="PATRIC" id="fig|66969.6.peg.1160"/>
<dbReference type="EMBL" id="LNZB01000026">
    <property type="protein sequence ID" value="KTD81348.1"/>
    <property type="molecule type" value="Genomic_DNA"/>
</dbReference>
<proteinExistence type="predicted"/>